<sequence length="929" mass="98838">MSQLSPTGSSSSRGPAHGSLSPTAKAAPSLSTYEKRASVKLAKSQLRTATAGFENPALEPVVQATYETRPGQVPRRIQIERKKRAYQEQNLEALLRARGVDVTHPTPGILQALAPRAPSLPLHVFDDESFEVRSPECWLSLAAAGGGGLPARALFFVNGDVRAGGGGVPPAIGCDQPAQWRECVVTARAPGGDGGGSSGGGGGGGGSGGGGGGGSGGGGGGGSGGGGGAWELHWEEGAARERETQRVQPRLHIWMRAEDPARFAERVARAYRRRSEAEALLLHGLCVDCMPVDGAAELDAEALARIVALCMRSGAVDATAADASSLADQVYLDNLRAMNGLGLLVMRVYWYLKLRPRVRAAAQVNLDYLRAMNGLALAHAVRRARALRGPARDPAAAMLAELVLPSDLQPSAAPPHAAALPLLRGGDAAAAAAAAAAYDERAGEFRFASSLARPASFASFLTRRESFASFLTGPWAVRIIVAARSKFASFLTPPEVARIIVVARGECLRMAALRLTMHETSLYSDTYLKCTLWLPDSTTLDSCSCRFASFLTRPEVVRIIVAARGECLRMAALRLYHTTPKSVRLEEFAAAQAQATQAQATQSVRLEEFAAAQAQATQVGGSVHAAAALGAPLTVLLAVASALREQWAPAIVALVRLHLRDVRKGWFNLEEASEEVYRHSKLRAFLRYLNLLMQDALRAMAADSLREYVVFLQRACLHRDALRAMAADSLREYVVFLQRACLHRDALRAMAADSLREYVVFLQRACLHRVVVRASNDVEVALPPPSLLPPPARGDATAAALAPPPPPLRPLRTPLFTLEIIATAAAPAAAAASGAAPPPPPPPPPQLQQQRFAYAHRPEAFAEAALAALDRGLAATRGVPRVERCVMRRLFWSHEPVVAGVHGGADWAAELREQVQASARGCPRHDAML</sequence>
<dbReference type="AlphaFoldDB" id="A0A835YPW7"/>
<keyword evidence="3" id="KW-1185">Reference proteome</keyword>
<dbReference type="PANTHER" id="PTHR16306">
    <property type="entry name" value="TRANSLIN-ASSOCIATED FACTOR X-INTERACTING PROTEIN 1"/>
    <property type="match status" value="1"/>
</dbReference>
<dbReference type="GO" id="GO:0005737">
    <property type="term" value="C:cytoplasm"/>
    <property type="evidence" value="ECO:0007669"/>
    <property type="project" value="TreeGrafter"/>
</dbReference>
<gene>
    <name evidence="2" type="ORF">JKP88DRAFT_280807</name>
</gene>
<organism evidence="2 3">
    <name type="scientific">Tribonema minus</name>
    <dbReference type="NCBI Taxonomy" id="303371"/>
    <lineage>
        <taxon>Eukaryota</taxon>
        <taxon>Sar</taxon>
        <taxon>Stramenopiles</taxon>
        <taxon>Ochrophyta</taxon>
        <taxon>PX clade</taxon>
        <taxon>Xanthophyceae</taxon>
        <taxon>Tribonematales</taxon>
        <taxon>Tribonemataceae</taxon>
        <taxon>Tribonema</taxon>
    </lineage>
</organism>
<evidence type="ECO:0000313" key="2">
    <source>
        <dbReference type="EMBL" id="KAG5178896.1"/>
    </source>
</evidence>
<name>A0A835YPW7_9STRA</name>
<accession>A0A835YPW7</accession>
<comment type="caution">
    <text evidence="2">The sequence shown here is derived from an EMBL/GenBank/DDBJ whole genome shotgun (WGS) entry which is preliminary data.</text>
</comment>
<feature type="region of interest" description="Disordered" evidence="1">
    <location>
        <begin position="187"/>
        <end position="230"/>
    </location>
</feature>
<evidence type="ECO:0000256" key="1">
    <source>
        <dbReference type="SAM" id="MobiDB-lite"/>
    </source>
</evidence>
<evidence type="ECO:0000313" key="3">
    <source>
        <dbReference type="Proteomes" id="UP000664859"/>
    </source>
</evidence>
<protein>
    <submittedName>
        <fullName evidence="2">Uncharacterized protein</fullName>
    </submittedName>
</protein>
<dbReference type="OrthoDB" id="447173at2759"/>
<reference evidence="2" key="1">
    <citation type="submission" date="2021-02" db="EMBL/GenBank/DDBJ databases">
        <title>First Annotated Genome of the Yellow-green Alga Tribonema minus.</title>
        <authorList>
            <person name="Mahan K.M."/>
        </authorList>
    </citation>
    <scope>NUCLEOTIDE SEQUENCE</scope>
    <source>
        <strain evidence="2">UTEX B ZZ1240</strain>
    </source>
</reference>
<feature type="compositionally biased region" description="Gly residues" evidence="1">
    <location>
        <begin position="191"/>
        <end position="229"/>
    </location>
</feature>
<dbReference type="PANTHER" id="PTHR16306:SF0">
    <property type="entry name" value="TRANSLIN-ASSOCIATED FACTOR X-INTERACTING PROTEIN 1"/>
    <property type="match status" value="1"/>
</dbReference>
<feature type="region of interest" description="Disordered" evidence="1">
    <location>
        <begin position="1"/>
        <end position="31"/>
    </location>
</feature>
<feature type="compositionally biased region" description="Polar residues" evidence="1">
    <location>
        <begin position="1"/>
        <end position="13"/>
    </location>
</feature>
<proteinExistence type="predicted"/>
<dbReference type="Proteomes" id="UP000664859">
    <property type="component" value="Unassembled WGS sequence"/>
</dbReference>
<dbReference type="EMBL" id="JAFCMP010000511">
    <property type="protein sequence ID" value="KAG5178896.1"/>
    <property type="molecule type" value="Genomic_DNA"/>
</dbReference>